<dbReference type="OrthoDB" id="2323347at2"/>
<accession>A0A1L8SYM9</accession>
<evidence type="ECO:0008006" key="3">
    <source>
        <dbReference type="Google" id="ProtNLM"/>
    </source>
</evidence>
<protein>
    <recommendedName>
        <fullName evidence="3">DUF2922 family protein</fullName>
    </recommendedName>
</protein>
<dbReference type="Pfam" id="PF11148">
    <property type="entry name" value="DUF2922"/>
    <property type="match status" value="1"/>
</dbReference>
<dbReference type="EMBL" id="JXKM01000001">
    <property type="protein sequence ID" value="OJG37068.1"/>
    <property type="molecule type" value="Genomic_DNA"/>
</dbReference>
<dbReference type="RefSeq" id="WP_071860581.1">
    <property type="nucleotide sequence ID" value="NZ_JBHLVS010000004.1"/>
</dbReference>
<evidence type="ECO:0000313" key="1">
    <source>
        <dbReference type="EMBL" id="OJG37068.1"/>
    </source>
</evidence>
<evidence type="ECO:0000313" key="2">
    <source>
        <dbReference type="Proteomes" id="UP000183700"/>
    </source>
</evidence>
<reference evidence="1 2" key="1">
    <citation type="submission" date="2014-12" db="EMBL/GenBank/DDBJ databases">
        <title>Draft genome sequences of 29 type strains of Enterococci.</title>
        <authorList>
            <person name="Zhong Z."/>
            <person name="Sun Z."/>
            <person name="Liu W."/>
            <person name="Zhang W."/>
            <person name="Zhang H."/>
        </authorList>
    </citation>
    <scope>NUCLEOTIDE SEQUENCE [LARGE SCALE GENOMIC DNA]</scope>
    <source>
        <strain evidence="1 2">DSM 22802</strain>
    </source>
</reference>
<dbReference type="AlphaFoldDB" id="A0A1L8SYM9"/>
<dbReference type="Proteomes" id="UP000183700">
    <property type="component" value="Unassembled WGS sequence"/>
</dbReference>
<comment type="caution">
    <text evidence="1">The sequence shown here is derived from an EMBL/GenBank/DDBJ whole genome shotgun (WGS) entry which is preliminary data.</text>
</comment>
<organism evidence="1 2">
    <name type="scientific">Enterococcus devriesei</name>
    <dbReference type="NCBI Taxonomy" id="319970"/>
    <lineage>
        <taxon>Bacteria</taxon>
        <taxon>Bacillati</taxon>
        <taxon>Bacillota</taxon>
        <taxon>Bacilli</taxon>
        <taxon>Lactobacillales</taxon>
        <taxon>Enterococcaceae</taxon>
        <taxon>Enterococcus</taxon>
    </lineage>
</organism>
<sequence length="166" mass="18858">MKKQSRKLVATYKSSTGETSHFTYKNPTTDKSAEEIKDTLELLTLLDIFNQDGVNPFEEVITAKYVETIETTLFDPKEDVLPETSCPETYSEESDLEVHQTEIPTIPDRTSTIMTAFLRPFKGFTEPSKSFEQSQHTGNIINPAKKTIQSSLFGRGLKKKYQEKIP</sequence>
<name>A0A1L8SYM9_9ENTE</name>
<proteinExistence type="predicted"/>
<keyword evidence="2" id="KW-1185">Reference proteome</keyword>
<dbReference type="InterPro" id="IPR021321">
    <property type="entry name" value="DUF2922"/>
</dbReference>
<gene>
    <name evidence="1" type="ORF">RV00_GL000025</name>
</gene>